<dbReference type="AlphaFoldDB" id="A0A286DPQ5"/>
<organism evidence="4 5">
    <name type="scientific">Candidatus Pantoea floridensis</name>
    <dbReference type="NCBI Taxonomy" id="1938870"/>
    <lineage>
        <taxon>Bacteria</taxon>
        <taxon>Pseudomonadati</taxon>
        <taxon>Pseudomonadota</taxon>
        <taxon>Gammaproteobacteria</taxon>
        <taxon>Enterobacterales</taxon>
        <taxon>Erwiniaceae</taxon>
        <taxon>Pantoea</taxon>
    </lineage>
</organism>
<sequence length="156" mass="17020">MKPRLARCDETAALWRIRNLAIRHGCQSVYPADVIAAWTPDTLPLGYFEAVKSNPFYVIDDPEHGVAATGFLDLHSGSVEAIFTLPACNGKGYASAIMQAIIDEAKKRGFSQLTLAATPNASSFYQRHGFSVVREALYPSTLAQADLACVEMVRDL</sequence>
<protein>
    <submittedName>
        <fullName evidence="4">Acetyltransferase (GNAT) domain-containing protein</fullName>
    </submittedName>
</protein>
<dbReference type="Proteomes" id="UP000219271">
    <property type="component" value="Unassembled WGS sequence"/>
</dbReference>
<dbReference type="SUPFAM" id="SSF55729">
    <property type="entry name" value="Acyl-CoA N-acyltransferases (Nat)"/>
    <property type="match status" value="1"/>
</dbReference>
<dbReference type="PANTHER" id="PTHR43877">
    <property type="entry name" value="AMINOALKYLPHOSPHONATE N-ACETYLTRANSFERASE-RELATED-RELATED"/>
    <property type="match status" value="1"/>
</dbReference>
<feature type="domain" description="N-acetyltransferase" evidence="3">
    <location>
        <begin position="1"/>
        <end position="156"/>
    </location>
</feature>
<dbReference type="RefSeq" id="WP_097098209.1">
    <property type="nucleotide sequence ID" value="NZ_OCMY01000002.1"/>
</dbReference>
<dbReference type="InterPro" id="IPR016181">
    <property type="entry name" value="Acyl_CoA_acyltransferase"/>
</dbReference>
<accession>A0A286DPQ5</accession>
<dbReference type="InterPro" id="IPR050832">
    <property type="entry name" value="Bact_Acetyltransf"/>
</dbReference>
<evidence type="ECO:0000259" key="3">
    <source>
        <dbReference type="PROSITE" id="PS51186"/>
    </source>
</evidence>
<evidence type="ECO:0000313" key="5">
    <source>
        <dbReference type="Proteomes" id="UP000219271"/>
    </source>
</evidence>
<proteinExistence type="predicted"/>
<evidence type="ECO:0000313" key="4">
    <source>
        <dbReference type="EMBL" id="SOD60658.1"/>
    </source>
</evidence>
<evidence type="ECO:0000256" key="1">
    <source>
        <dbReference type="ARBA" id="ARBA00022679"/>
    </source>
</evidence>
<gene>
    <name evidence="4" type="ORF">SAMN06273570_4775</name>
</gene>
<keyword evidence="2" id="KW-0012">Acyltransferase</keyword>
<dbReference type="PROSITE" id="PS51186">
    <property type="entry name" value="GNAT"/>
    <property type="match status" value="1"/>
</dbReference>
<evidence type="ECO:0000256" key="2">
    <source>
        <dbReference type="ARBA" id="ARBA00023315"/>
    </source>
</evidence>
<dbReference type="EMBL" id="OCMY01000002">
    <property type="protein sequence ID" value="SOD60658.1"/>
    <property type="molecule type" value="Genomic_DNA"/>
</dbReference>
<reference evidence="5" key="1">
    <citation type="submission" date="2017-09" db="EMBL/GenBank/DDBJ databases">
        <authorList>
            <person name="Varghese N."/>
            <person name="Submissions S."/>
        </authorList>
    </citation>
    <scope>NUCLEOTIDE SEQUENCE [LARGE SCALE GENOMIC DNA]</scope>
    <source>
        <strain evidence="5">JKS000234</strain>
    </source>
</reference>
<dbReference type="OrthoDB" id="7356080at2"/>
<dbReference type="InterPro" id="IPR000182">
    <property type="entry name" value="GNAT_dom"/>
</dbReference>
<dbReference type="PANTHER" id="PTHR43877:SF2">
    <property type="entry name" value="AMINOALKYLPHOSPHONATE N-ACETYLTRANSFERASE-RELATED"/>
    <property type="match status" value="1"/>
</dbReference>
<keyword evidence="5" id="KW-1185">Reference proteome</keyword>
<keyword evidence="1 4" id="KW-0808">Transferase</keyword>
<dbReference type="Gene3D" id="3.40.630.30">
    <property type="match status" value="1"/>
</dbReference>
<name>A0A286DPQ5_9GAMM</name>
<dbReference type="Pfam" id="PF13508">
    <property type="entry name" value="Acetyltransf_7"/>
    <property type="match status" value="1"/>
</dbReference>
<dbReference type="GO" id="GO:0016747">
    <property type="term" value="F:acyltransferase activity, transferring groups other than amino-acyl groups"/>
    <property type="evidence" value="ECO:0007669"/>
    <property type="project" value="InterPro"/>
</dbReference>